<feature type="domain" description="HNH nuclease" evidence="1">
    <location>
        <begin position="153"/>
        <end position="185"/>
    </location>
</feature>
<accession>A0A369BZ45</accession>
<evidence type="ECO:0000259" key="1">
    <source>
        <dbReference type="Pfam" id="PF13395"/>
    </source>
</evidence>
<name>A0A369BZ45_9GAMM</name>
<organism evidence="2 3">
    <name type="scientific">Thioalbus denitrificans</name>
    <dbReference type="NCBI Taxonomy" id="547122"/>
    <lineage>
        <taxon>Bacteria</taxon>
        <taxon>Pseudomonadati</taxon>
        <taxon>Pseudomonadota</taxon>
        <taxon>Gammaproteobacteria</taxon>
        <taxon>Chromatiales</taxon>
        <taxon>Ectothiorhodospiraceae</taxon>
        <taxon>Thioalbus</taxon>
    </lineage>
</organism>
<keyword evidence="3" id="KW-1185">Reference proteome</keyword>
<keyword evidence="2" id="KW-0378">Hydrolase</keyword>
<gene>
    <name evidence="2" type="ORF">DFQ59_109130</name>
</gene>
<comment type="caution">
    <text evidence="2">The sequence shown here is derived from an EMBL/GenBank/DDBJ whole genome shotgun (WGS) entry which is preliminary data.</text>
</comment>
<dbReference type="EMBL" id="QPJY01000009">
    <property type="protein sequence ID" value="RCX26601.1"/>
    <property type="molecule type" value="Genomic_DNA"/>
</dbReference>
<dbReference type="CDD" id="cd00085">
    <property type="entry name" value="HNHc"/>
    <property type="match status" value="1"/>
</dbReference>
<protein>
    <submittedName>
        <fullName evidence="2">HNH endonuclease</fullName>
    </submittedName>
</protein>
<evidence type="ECO:0000313" key="3">
    <source>
        <dbReference type="Proteomes" id="UP000252707"/>
    </source>
</evidence>
<dbReference type="GO" id="GO:0004519">
    <property type="term" value="F:endonuclease activity"/>
    <property type="evidence" value="ECO:0007669"/>
    <property type="project" value="UniProtKB-KW"/>
</dbReference>
<dbReference type="Pfam" id="PF13395">
    <property type="entry name" value="HNH_4"/>
    <property type="match status" value="1"/>
</dbReference>
<dbReference type="InterPro" id="IPR003615">
    <property type="entry name" value="HNH_nuc"/>
</dbReference>
<dbReference type="Gene3D" id="1.10.30.50">
    <property type="match status" value="1"/>
</dbReference>
<keyword evidence="2" id="KW-0255">Endonuclease</keyword>
<sequence>MREAEMLESEQDRLCLREPIPEIADAARYLDAAVSAHLVGRTELANELFLLANMPAVREWAESLWGTDSPYIGYRPVDGAPLVVPKEARVPVRMPTAAEKQALHERDGFHCRFCGIPVIRKEVRQRIHRKYPKAVPWGSTNKSQHAAFQAMWLQYDHVLPHARGGDNSFYNLLITCAPCNYARWNYTLEEVGLVDPREREPIRSIWDGLERFR</sequence>
<proteinExistence type="predicted"/>
<keyword evidence="2" id="KW-0540">Nuclease</keyword>
<dbReference type="Proteomes" id="UP000252707">
    <property type="component" value="Unassembled WGS sequence"/>
</dbReference>
<dbReference type="AlphaFoldDB" id="A0A369BZ45"/>
<evidence type="ECO:0000313" key="2">
    <source>
        <dbReference type="EMBL" id="RCX26601.1"/>
    </source>
</evidence>
<reference evidence="2 3" key="1">
    <citation type="submission" date="2018-07" db="EMBL/GenBank/DDBJ databases">
        <title>Genomic Encyclopedia of Type Strains, Phase IV (KMG-IV): sequencing the most valuable type-strain genomes for metagenomic binning, comparative biology and taxonomic classification.</title>
        <authorList>
            <person name="Goeker M."/>
        </authorList>
    </citation>
    <scope>NUCLEOTIDE SEQUENCE [LARGE SCALE GENOMIC DNA]</scope>
    <source>
        <strain evidence="2 3">DSM 26407</strain>
    </source>
</reference>